<sequence length="119" mass="13044">MKTHSGNRLMNPALDSRVALVPGSDSVEDRDHESSGLVSSTGLASERPFRSPSLPQVLRRLVNLTEPASTITLARRMRLTPGAINQHLSVLHNSRLVSRTRVTGSVLYCRTRRGDGLTE</sequence>
<proteinExistence type="predicted"/>
<reference evidence="3" key="1">
    <citation type="journal article" date="2019" name="Int. J. Syst. Evol. Microbiol.">
        <title>The Global Catalogue of Microorganisms (GCM) 10K type strain sequencing project: providing services to taxonomists for standard genome sequencing and annotation.</title>
        <authorList>
            <consortium name="The Broad Institute Genomics Platform"/>
            <consortium name="The Broad Institute Genome Sequencing Center for Infectious Disease"/>
            <person name="Wu L."/>
            <person name="Ma J."/>
        </authorList>
    </citation>
    <scope>NUCLEOTIDE SEQUENCE [LARGE SCALE GENOMIC DNA]</scope>
    <source>
        <strain evidence="3">CGMCC 4.7241</strain>
    </source>
</reference>
<protein>
    <submittedName>
        <fullName evidence="2">ArsR family transcriptional regulator</fullName>
    </submittedName>
</protein>
<keyword evidence="3" id="KW-1185">Reference proteome</keyword>
<dbReference type="SUPFAM" id="SSF46785">
    <property type="entry name" value="Winged helix' DNA-binding domain"/>
    <property type="match status" value="1"/>
</dbReference>
<gene>
    <name evidence="2" type="ORF">ACFOUW_02350</name>
</gene>
<dbReference type="RefSeq" id="WP_205121861.1">
    <property type="nucleotide sequence ID" value="NZ_JAFBCM010000001.1"/>
</dbReference>
<dbReference type="Proteomes" id="UP001595699">
    <property type="component" value="Unassembled WGS sequence"/>
</dbReference>
<organism evidence="2 3">
    <name type="scientific">Tenggerimyces flavus</name>
    <dbReference type="NCBI Taxonomy" id="1708749"/>
    <lineage>
        <taxon>Bacteria</taxon>
        <taxon>Bacillati</taxon>
        <taxon>Actinomycetota</taxon>
        <taxon>Actinomycetes</taxon>
        <taxon>Propionibacteriales</taxon>
        <taxon>Nocardioidaceae</taxon>
        <taxon>Tenggerimyces</taxon>
    </lineage>
</organism>
<evidence type="ECO:0000313" key="3">
    <source>
        <dbReference type="Proteomes" id="UP001595699"/>
    </source>
</evidence>
<evidence type="ECO:0000256" key="1">
    <source>
        <dbReference type="SAM" id="MobiDB-lite"/>
    </source>
</evidence>
<dbReference type="InterPro" id="IPR036390">
    <property type="entry name" value="WH_DNA-bd_sf"/>
</dbReference>
<accession>A0ABV7Y5Z5</accession>
<evidence type="ECO:0000313" key="2">
    <source>
        <dbReference type="EMBL" id="MFC3759670.1"/>
    </source>
</evidence>
<dbReference type="EMBL" id="JBHRZH010000002">
    <property type="protein sequence ID" value="MFC3759670.1"/>
    <property type="molecule type" value="Genomic_DNA"/>
</dbReference>
<comment type="caution">
    <text evidence="2">The sequence shown here is derived from an EMBL/GenBank/DDBJ whole genome shotgun (WGS) entry which is preliminary data.</text>
</comment>
<feature type="region of interest" description="Disordered" evidence="1">
    <location>
        <begin position="1"/>
        <end position="50"/>
    </location>
</feature>
<name>A0ABV7Y5Z5_9ACTN</name>
<dbReference type="InterPro" id="IPR036388">
    <property type="entry name" value="WH-like_DNA-bd_sf"/>
</dbReference>
<dbReference type="Gene3D" id="1.10.10.10">
    <property type="entry name" value="Winged helix-like DNA-binding domain superfamily/Winged helix DNA-binding domain"/>
    <property type="match status" value="1"/>
</dbReference>